<evidence type="ECO:0000313" key="1">
    <source>
        <dbReference type="EMBL" id="GFU08837.1"/>
    </source>
</evidence>
<dbReference type="AlphaFoldDB" id="A0A8X6QDM2"/>
<dbReference type="OrthoDB" id="6472299at2759"/>
<dbReference type="Proteomes" id="UP000887013">
    <property type="component" value="Unassembled WGS sequence"/>
</dbReference>
<name>A0A8X6QDM2_NEPPI</name>
<dbReference type="EMBL" id="BMAW01028744">
    <property type="protein sequence ID" value="GFU08837.1"/>
    <property type="molecule type" value="Genomic_DNA"/>
</dbReference>
<protein>
    <submittedName>
        <fullName evidence="1">Uncharacterized protein</fullName>
    </submittedName>
</protein>
<organism evidence="1 2">
    <name type="scientific">Nephila pilipes</name>
    <name type="common">Giant wood spider</name>
    <name type="synonym">Nephila maculata</name>
    <dbReference type="NCBI Taxonomy" id="299642"/>
    <lineage>
        <taxon>Eukaryota</taxon>
        <taxon>Metazoa</taxon>
        <taxon>Ecdysozoa</taxon>
        <taxon>Arthropoda</taxon>
        <taxon>Chelicerata</taxon>
        <taxon>Arachnida</taxon>
        <taxon>Araneae</taxon>
        <taxon>Araneomorphae</taxon>
        <taxon>Entelegynae</taxon>
        <taxon>Araneoidea</taxon>
        <taxon>Nephilidae</taxon>
        <taxon>Nephila</taxon>
    </lineage>
</organism>
<sequence>MRYKRDRITCVITGRFLLLVRMERLERLLIVGLWWLSIELKNADDNLGDGSDKRTYNRRCFRLYPLSFHIHSLLEVDEAVINKSALIAEGYVVIDISERNISHRILDVPEAVFGKISQFLKSKVMLKRKDLKPEQQKEKADQLALAFFKSNAVSSLDRKTMKLLSEYAEKCIY</sequence>
<comment type="caution">
    <text evidence="1">The sequence shown here is derived from an EMBL/GenBank/DDBJ whole genome shotgun (WGS) entry which is preliminary data.</text>
</comment>
<reference evidence="1" key="1">
    <citation type="submission" date="2020-08" db="EMBL/GenBank/DDBJ databases">
        <title>Multicomponent nature underlies the extraordinary mechanical properties of spider dragline silk.</title>
        <authorList>
            <person name="Kono N."/>
            <person name="Nakamura H."/>
            <person name="Mori M."/>
            <person name="Yoshida Y."/>
            <person name="Ohtoshi R."/>
            <person name="Malay A.D."/>
            <person name="Moran D.A.P."/>
            <person name="Tomita M."/>
            <person name="Numata K."/>
            <person name="Arakawa K."/>
        </authorList>
    </citation>
    <scope>NUCLEOTIDE SEQUENCE</scope>
</reference>
<evidence type="ECO:0000313" key="2">
    <source>
        <dbReference type="Proteomes" id="UP000887013"/>
    </source>
</evidence>
<accession>A0A8X6QDM2</accession>
<proteinExistence type="predicted"/>
<keyword evidence="2" id="KW-1185">Reference proteome</keyword>
<gene>
    <name evidence="1" type="ORF">NPIL_260921</name>
</gene>